<evidence type="ECO:0000313" key="3">
    <source>
        <dbReference type="Proteomes" id="UP000263642"/>
    </source>
</evidence>
<proteinExistence type="predicted"/>
<comment type="caution">
    <text evidence="2">The sequence shown here is derived from an EMBL/GenBank/DDBJ whole genome shotgun (WGS) entry which is preliminary data.</text>
</comment>
<dbReference type="AlphaFoldDB" id="A0A3D3R751"/>
<dbReference type="InterPro" id="IPR009061">
    <property type="entry name" value="DNA-bd_dom_put_sf"/>
</dbReference>
<dbReference type="SUPFAM" id="SSF46955">
    <property type="entry name" value="Putative DNA-binding domain"/>
    <property type="match status" value="1"/>
</dbReference>
<feature type="domain" description="Helix-turn-helix" evidence="1">
    <location>
        <begin position="14"/>
        <end position="63"/>
    </location>
</feature>
<dbReference type="EMBL" id="DQAY01000106">
    <property type="protein sequence ID" value="HCO24701.1"/>
    <property type="molecule type" value="Genomic_DNA"/>
</dbReference>
<reference evidence="2 3" key="1">
    <citation type="journal article" date="2018" name="Nat. Biotechnol.">
        <title>A standardized bacterial taxonomy based on genome phylogeny substantially revises the tree of life.</title>
        <authorList>
            <person name="Parks D.H."/>
            <person name="Chuvochina M."/>
            <person name="Waite D.W."/>
            <person name="Rinke C."/>
            <person name="Skarshewski A."/>
            <person name="Chaumeil P.A."/>
            <person name="Hugenholtz P."/>
        </authorList>
    </citation>
    <scope>NUCLEOTIDE SEQUENCE [LARGE SCALE GENOMIC DNA]</scope>
    <source>
        <strain evidence="2">UBA9375</strain>
    </source>
</reference>
<name>A0A3D3R751_9PLAN</name>
<dbReference type="InterPro" id="IPR041657">
    <property type="entry name" value="HTH_17"/>
</dbReference>
<evidence type="ECO:0000313" key="2">
    <source>
        <dbReference type="EMBL" id="HCO24701.1"/>
    </source>
</evidence>
<dbReference type="Pfam" id="PF12728">
    <property type="entry name" value="HTH_17"/>
    <property type="match status" value="1"/>
</dbReference>
<sequence>MSTTEASPAVPSALLTEKQVSEILNCCVKTVFTLRKAGKIRCIKIGAEVRYTPEEIRRFIDSHMNENGDSNISDGPGL</sequence>
<evidence type="ECO:0000259" key="1">
    <source>
        <dbReference type="Pfam" id="PF12728"/>
    </source>
</evidence>
<dbReference type="Proteomes" id="UP000263642">
    <property type="component" value="Unassembled WGS sequence"/>
</dbReference>
<accession>A0A3D3R751</accession>
<protein>
    <recommendedName>
        <fullName evidence="1">Helix-turn-helix domain-containing protein</fullName>
    </recommendedName>
</protein>
<gene>
    <name evidence="2" type="ORF">DIT97_17340</name>
</gene>
<organism evidence="2 3">
    <name type="scientific">Gimesia maris</name>
    <dbReference type="NCBI Taxonomy" id="122"/>
    <lineage>
        <taxon>Bacteria</taxon>
        <taxon>Pseudomonadati</taxon>
        <taxon>Planctomycetota</taxon>
        <taxon>Planctomycetia</taxon>
        <taxon>Planctomycetales</taxon>
        <taxon>Planctomycetaceae</taxon>
        <taxon>Gimesia</taxon>
    </lineage>
</organism>